<feature type="binding site" evidence="12">
    <location>
        <begin position="22"/>
        <end position="23"/>
    </location>
    <ligand>
        <name>phosphoenolpyruvate</name>
        <dbReference type="ChEBI" id="CHEBI:58702"/>
    </ligand>
</feature>
<dbReference type="InterPro" id="IPR005750">
    <property type="entry name" value="UDP_GlcNAc_COvinyl_MurA"/>
</dbReference>
<dbReference type="GO" id="GO:0051301">
    <property type="term" value="P:cell division"/>
    <property type="evidence" value="ECO:0007669"/>
    <property type="project" value="UniProtKB-KW"/>
</dbReference>
<reference evidence="14 15" key="1">
    <citation type="journal article" date="2015" name="Microbiome">
        <title>Genomic resolution of linkages in carbon, nitrogen, and sulfur cycling among widespread estuary sediment bacteria.</title>
        <authorList>
            <person name="Baker B.J."/>
            <person name="Lazar C.S."/>
            <person name="Teske A.P."/>
            <person name="Dick G.J."/>
        </authorList>
    </citation>
    <scope>NUCLEOTIDE SEQUENCE [LARGE SCALE GENOMIC DNA]</scope>
    <source>
        <strain evidence="14">DG_78</strain>
    </source>
</reference>
<organism evidence="14 15">
    <name type="scientific">candidate division TA06 bacterium DG_78</name>
    <dbReference type="NCBI Taxonomy" id="1703772"/>
    <lineage>
        <taxon>Bacteria</taxon>
        <taxon>Bacteria division TA06</taxon>
    </lineage>
</organism>
<dbReference type="SUPFAM" id="SSF55205">
    <property type="entry name" value="EPT/RTPC-like"/>
    <property type="match status" value="1"/>
</dbReference>
<dbReference type="InterPro" id="IPR050068">
    <property type="entry name" value="MurA_subfamily"/>
</dbReference>
<evidence type="ECO:0000256" key="12">
    <source>
        <dbReference type="HAMAP-Rule" id="MF_00111"/>
    </source>
</evidence>
<dbReference type="UniPathway" id="UPA00219"/>
<protein>
    <recommendedName>
        <fullName evidence="12">UDP-N-acetylglucosamine 1-carboxyvinyltransferase</fullName>
        <ecNumber evidence="12">2.5.1.7</ecNumber>
    </recommendedName>
    <alternativeName>
        <fullName evidence="12">Enoylpyruvate transferase</fullName>
    </alternativeName>
    <alternativeName>
        <fullName evidence="12">UDP-N-acetylglucosamine enolpyruvyl transferase</fullName>
        <shortName evidence="12">EPT</shortName>
    </alternativeName>
</protein>
<proteinExistence type="inferred from homology"/>
<gene>
    <name evidence="12" type="primary">murA</name>
    <name evidence="14" type="ORF">AMJ52_01225</name>
</gene>
<dbReference type="GO" id="GO:0009252">
    <property type="term" value="P:peptidoglycan biosynthetic process"/>
    <property type="evidence" value="ECO:0007669"/>
    <property type="project" value="UniProtKB-UniRule"/>
</dbReference>
<dbReference type="HAMAP" id="MF_00111">
    <property type="entry name" value="MurA"/>
    <property type="match status" value="1"/>
</dbReference>
<dbReference type="InterPro" id="IPR036968">
    <property type="entry name" value="Enolpyruvate_Tfrase_sf"/>
</dbReference>
<dbReference type="CDD" id="cd01555">
    <property type="entry name" value="UdpNAET"/>
    <property type="match status" value="1"/>
</dbReference>
<feature type="binding site" evidence="12">
    <location>
        <position position="329"/>
    </location>
    <ligand>
        <name>UDP-N-acetyl-alpha-D-glucosamine</name>
        <dbReference type="ChEBI" id="CHEBI:57705"/>
    </ligand>
</feature>
<dbReference type="GO" id="GO:0008360">
    <property type="term" value="P:regulation of cell shape"/>
    <property type="evidence" value="ECO:0007669"/>
    <property type="project" value="UniProtKB-KW"/>
</dbReference>
<dbReference type="GO" id="GO:0008760">
    <property type="term" value="F:UDP-N-acetylglucosamine 1-carboxyvinyltransferase activity"/>
    <property type="evidence" value="ECO:0007669"/>
    <property type="project" value="UniProtKB-UniRule"/>
</dbReference>
<dbReference type="AlphaFoldDB" id="A0A0S7YJ26"/>
<comment type="caution">
    <text evidence="12">Lacks conserved residue(s) required for the propagation of feature annotation.</text>
</comment>
<accession>A0A0S7YJ26</accession>
<dbReference type="GO" id="GO:0019277">
    <property type="term" value="P:UDP-N-acetylgalactosamine biosynthetic process"/>
    <property type="evidence" value="ECO:0007669"/>
    <property type="project" value="InterPro"/>
</dbReference>
<evidence type="ECO:0000256" key="4">
    <source>
        <dbReference type="ARBA" id="ARBA00022618"/>
    </source>
</evidence>
<keyword evidence="9 12" id="KW-0961">Cell wall biogenesis/degradation</keyword>
<feature type="binding site" evidence="12">
    <location>
        <position position="307"/>
    </location>
    <ligand>
        <name>UDP-N-acetyl-alpha-D-glucosamine</name>
        <dbReference type="ChEBI" id="CHEBI:57705"/>
    </ligand>
</feature>
<dbReference type="GO" id="GO:0005737">
    <property type="term" value="C:cytoplasm"/>
    <property type="evidence" value="ECO:0007669"/>
    <property type="project" value="UniProtKB-SubCell"/>
</dbReference>
<evidence type="ECO:0000256" key="11">
    <source>
        <dbReference type="ARBA" id="ARBA00047527"/>
    </source>
</evidence>
<keyword evidence="7 12" id="KW-0573">Peptidoglycan synthesis</keyword>
<comment type="similarity">
    <text evidence="10 12">Belongs to the EPSP synthase family. MurA subfamily.</text>
</comment>
<dbReference type="NCBIfam" id="NF006873">
    <property type="entry name" value="PRK09369.1"/>
    <property type="match status" value="1"/>
</dbReference>
<keyword evidence="8 12" id="KW-0131">Cell cycle</keyword>
<dbReference type="Pfam" id="PF00275">
    <property type="entry name" value="EPSP_synthase"/>
    <property type="match status" value="1"/>
</dbReference>
<dbReference type="Proteomes" id="UP000051012">
    <property type="component" value="Unassembled WGS sequence"/>
</dbReference>
<evidence type="ECO:0000256" key="10">
    <source>
        <dbReference type="ARBA" id="ARBA00038367"/>
    </source>
</evidence>
<sequence>MDRFIIEGGAKLHGKVKISGAKNSALPIIAAALLTDKKVVLENIPDLVDVRTMIELVKHLGSEVEFSHNTLKMHTPKIKRIDAPYDIVRKMRASYYVLGSLLARERRAKVSLPGGCAIGPRPIDMHIRGLETLGTNIEIKDGFVHAQTHFLKGQEVNLQGPKGTSVGATINVMLAATHAKGDTIISPAACEPEVVDVADFLNKIGCTISGHGTHTIVVKGKCTPASVHHRIIPDRIEAGTFAVAAAITRSKIELTHCQPEHLTGVLDKLEEIGSSIDKSNDKVVVKGIRNMHATNIFVAPYPGFPTDMQAQFMALLSVVPGTSTIKETIFENRFMQAVELMRMGANITIEGDTAVIKGIRKLSAAHLMASDLRASVALVLAGLVAKGQTTVSRIYHLDRGYERFEMKLRKLGARIERQCE</sequence>
<evidence type="ECO:0000313" key="15">
    <source>
        <dbReference type="Proteomes" id="UP000051012"/>
    </source>
</evidence>
<dbReference type="PANTHER" id="PTHR43783">
    <property type="entry name" value="UDP-N-ACETYLGLUCOSAMINE 1-CARBOXYVINYLTRANSFERASE"/>
    <property type="match status" value="1"/>
</dbReference>
<dbReference type="InterPro" id="IPR013792">
    <property type="entry name" value="RNA3'P_cycl/enolpyr_Trfase_a/b"/>
</dbReference>
<dbReference type="EMBL" id="LJNI01000009">
    <property type="protein sequence ID" value="KPJ74281.1"/>
    <property type="molecule type" value="Genomic_DNA"/>
</dbReference>
<dbReference type="PANTHER" id="PTHR43783:SF1">
    <property type="entry name" value="UDP-N-ACETYLGLUCOSAMINE 1-CARBOXYVINYLTRANSFERASE"/>
    <property type="match status" value="1"/>
</dbReference>
<feature type="binding site" evidence="12">
    <location>
        <position position="92"/>
    </location>
    <ligand>
        <name>UDP-N-acetyl-alpha-D-glucosamine</name>
        <dbReference type="ChEBI" id="CHEBI:57705"/>
    </ligand>
</feature>
<feature type="domain" description="Enolpyruvate transferase" evidence="13">
    <location>
        <begin position="7"/>
        <end position="408"/>
    </location>
</feature>
<name>A0A0S7YJ26_UNCT6</name>
<comment type="catalytic activity">
    <reaction evidence="11 12">
        <text>phosphoenolpyruvate + UDP-N-acetyl-alpha-D-glucosamine = UDP-N-acetyl-3-O-(1-carboxyvinyl)-alpha-D-glucosamine + phosphate</text>
        <dbReference type="Rhea" id="RHEA:18681"/>
        <dbReference type="ChEBI" id="CHEBI:43474"/>
        <dbReference type="ChEBI" id="CHEBI:57705"/>
        <dbReference type="ChEBI" id="CHEBI:58702"/>
        <dbReference type="ChEBI" id="CHEBI:68483"/>
        <dbReference type="EC" id="2.5.1.7"/>
    </reaction>
</comment>
<keyword evidence="3 12" id="KW-0963">Cytoplasm</keyword>
<evidence type="ECO:0000256" key="9">
    <source>
        <dbReference type="ARBA" id="ARBA00023316"/>
    </source>
</evidence>
<comment type="pathway">
    <text evidence="2 12">Cell wall biogenesis; peptidoglycan biosynthesis.</text>
</comment>
<evidence type="ECO:0000256" key="3">
    <source>
        <dbReference type="ARBA" id="ARBA00022490"/>
    </source>
</evidence>
<evidence type="ECO:0000256" key="2">
    <source>
        <dbReference type="ARBA" id="ARBA00004752"/>
    </source>
</evidence>
<evidence type="ECO:0000256" key="8">
    <source>
        <dbReference type="ARBA" id="ARBA00023306"/>
    </source>
</evidence>
<dbReference type="EC" id="2.5.1.7" evidence="12"/>
<keyword evidence="5 12" id="KW-0808">Transferase</keyword>
<comment type="function">
    <text evidence="12">Cell wall formation. Adds enolpyruvyl to UDP-N-acetylglucosamine.</text>
</comment>
<feature type="active site" description="Proton donor" evidence="12">
    <location>
        <position position="116"/>
    </location>
</feature>
<evidence type="ECO:0000256" key="1">
    <source>
        <dbReference type="ARBA" id="ARBA00004496"/>
    </source>
</evidence>
<evidence type="ECO:0000313" key="14">
    <source>
        <dbReference type="EMBL" id="KPJ74281.1"/>
    </source>
</evidence>
<dbReference type="PATRIC" id="fig|1703772.3.peg.370"/>
<evidence type="ECO:0000259" key="13">
    <source>
        <dbReference type="Pfam" id="PF00275"/>
    </source>
</evidence>
<dbReference type="InterPro" id="IPR001986">
    <property type="entry name" value="Enolpyruvate_Tfrase_dom"/>
</dbReference>
<keyword evidence="12" id="KW-0670">Pyruvate</keyword>
<comment type="subcellular location">
    <subcellularLocation>
        <location evidence="1 12">Cytoplasm</location>
    </subcellularLocation>
</comment>
<evidence type="ECO:0000256" key="7">
    <source>
        <dbReference type="ARBA" id="ARBA00022984"/>
    </source>
</evidence>
<keyword evidence="4 12" id="KW-0132">Cell division</keyword>
<evidence type="ECO:0000256" key="6">
    <source>
        <dbReference type="ARBA" id="ARBA00022960"/>
    </source>
</evidence>
<evidence type="ECO:0000256" key="5">
    <source>
        <dbReference type="ARBA" id="ARBA00022679"/>
    </source>
</evidence>
<comment type="caution">
    <text evidence="14">The sequence shown here is derived from an EMBL/GenBank/DDBJ whole genome shotgun (WGS) entry which is preliminary data.</text>
</comment>
<dbReference type="Gene3D" id="3.65.10.10">
    <property type="entry name" value="Enolpyruvate transferase domain"/>
    <property type="match status" value="2"/>
</dbReference>
<dbReference type="GO" id="GO:0071555">
    <property type="term" value="P:cell wall organization"/>
    <property type="evidence" value="ECO:0007669"/>
    <property type="project" value="UniProtKB-KW"/>
</dbReference>
<keyword evidence="6 12" id="KW-0133">Cell shape</keyword>
<dbReference type="NCBIfam" id="TIGR01072">
    <property type="entry name" value="murA"/>
    <property type="match status" value="1"/>
</dbReference>
<feature type="modified residue" description="2-(S-cysteinyl)pyruvic acid O-phosphothioketal" evidence="12">
    <location>
        <position position="116"/>
    </location>
</feature>